<organism evidence="1 2">
    <name type="scientific">Dentiscutata erythropus</name>
    <dbReference type="NCBI Taxonomy" id="1348616"/>
    <lineage>
        <taxon>Eukaryota</taxon>
        <taxon>Fungi</taxon>
        <taxon>Fungi incertae sedis</taxon>
        <taxon>Mucoromycota</taxon>
        <taxon>Glomeromycotina</taxon>
        <taxon>Glomeromycetes</taxon>
        <taxon>Diversisporales</taxon>
        <taxon>Gigasporaceae</taxon>
        <taxon>Dentiscutata</taxon>
    </lineage>
</organism>
<dbReference type="Proteomes" id="UP000789405">
    <property type="component" value="Unassembled WGS sequence"/>
</dbReference>
<accession>A0A9N9NL75</accession>
<evidence type="ECO:0000313" key="2">
    <source>
        <dbReference type="Proteomes" id="UP000789405"/>
    </source>
</evidence>
<comment type="caution">
    <text evidence="1">The sequence shown here is derived from an EMBL/GenBank/DDBJ whole genome shotgun (WGS) entry which is preliminary data.</text>
</comment>
<keyword evidence="2" id="KW-1185">Reference proteome</keyword>
<gene>
    <name evidence="1" type="ORF">DERYTH_LOCUS16027</name>
</gene>
<dbReference type="AlphaFoldDB" id="A0A9N9NL75"/>
<feature type="non-terminal residue" evidence="1">
    <location>
        <position position="63"/>
    </location>
</feature>
<sequence>KNEEKSCIQRSKGVEDARSDHEMACLEEQEELSSLKKHVRQRKLDGLGHKFAETRPTIPKQYV</sequence>
<dbReference type="EMBL" id="CAJVPY010013567">
    <property type="protein sequence ID" value="CAG8741294.1"/>
    <property type="molecule type" value="Genomic_DNA"/>
</dbReference>
<proteinExistence type="predicted"/>
<name>A0A9N9NL75_9GLOM</name>
<reference evidence="1" key="1">
    <citation type="submission" date="2021-06" db="EMBL/GenBank/DDBJ databases">
        <authorList>
            <person name="Kallberg Y."/>
            <person name="Tangrot J."/>
            <person name="Rosling A."/>
        </authorList>
    </citation>
    <scope>NUCLEOTIDE SEQUENCE</scope>
    <source>
        <strain evidence="1">MA453B</strain>
    </source>
</reference>
<protein>
    <submittedName>
        <fullName evidence="1">15478_t:CDS:1</fullName>
    </submittedName>
</protein>
<evidence type="ECO:0000313" key="1">
    <source>
        <dbReference type="EMBL" id="CAG8741294.1"/>
    </source>
</evidence>